<dbReference type="GO" id="GO:0016491">
    <property type="term" value="F:oxidoreductase activity"/>
    <property type="evidence" value="ECO:0007669"/>
    <property type="project" value="InterPro"/>
</dbReference>
<keyword evidence="3" id="KW-0413">Isomerase</keyword>
<name>A0A852ZV74_9ACTN</name>
<dbReference type="CDD" id="cd03024">
    <property type="entry name" value="DsbA_FrnE"/>
    <property type="match status" value="1"/>
</dbReference>
<dbReference type="Proteomes" id="UP000567795">
    <property type="component" value="Unassembled WGS sequence"/>
</dbReference>
<evidence type="ECO:0000259" key="2">
    <source>
        <dbReference type="Pfam" id="PF01323"/>
    </source>
</evidence>
<dbReference type="Gene3D" id="3.40.30.10">
    <property type="entry name" value="Glutaredoxin"/>
    <property type="match status" value="1"/>
</dbReference>
<proteinExistence type="predicted"/>
<feature type="domain" description="DSBA-like thioredoxin" evidence="2">
    <location>
        <begin position="3"/>
        <end position="203"/>
    </location>
</feature>
<evidence type="ECO:0000256" key="1">
    <source>
        <dbReference type="SAM" id="MobiDB-lite"/>
    </source>
</evidence>
<feature type="compositionally biased region" description="Low complexity" evidence="1">
    <location>
        <begin position="221"/>
        <end position="232"/>
    </location>
</feature>
<dbReference type="RefSeq" id="WP_312892602.1">
    <property type="nucleotide sequence ID" value="NZ_JACBZD010000001.1"/>
</dbReference>
<gene>
    <name evidence="3" type="ORF">FHU37_002768</name>
</gene>
<accession>A0A852ZV74</accession>
<sequence length="252" mass="26671">MKVEIYSDVACPWCYVGTERLNRALGAFPGADQVEVVFRPFQLAPEASTTPRPMSEALREKFGDMAAVRAAHERLAALGAAEGIAFDFESAQSVNTFTAHRLLWLAEREGGAATQRRLKTALLRAQFTEGADVGDPSVLVERAVAAGLDRERVTAFLAGDEGAAEVARQIDEARRIGVTAVPTFVFEGTWAVQGAQEASVMLQVLEQVAAELARDDDPRQGAATGTDAATAGRQGHDHAGGDDACADGVCAV</sequence>
<dbReference type="GO" id="GO:0016853">
    <property type="term" value="F:isomerase activity"/>
    <property type="evidence" value="ECO:0007669"/>
    <property type="project" value="UniProtKB-KW"/>
</dbReference>
<organism evidence="3 4">
    <name type="scientific">Allostreptomyces psammosilenae</name>
    <dbReference type="NCBI Taxonomy" id="1892865"/>
    <lineage>
        <taxon>Bacteria</taxon>
        <taxon>Bacillati</taxon>
        <taxon>Actinomycetota</taxon>
        <taxon>Actinomycetes</taxon>
        <taxon>Kitasatosporales</taxon>
        <taxon>Streptomycetaceae</taxon>
        <taxon>Allostreptomyces</taxon>
    </lineage>
</organism>
<dbReference type="PANTHER" id="PTHR13887">
    <property type="entry name" value="GLUTATHIONE S-TRANSFERASE KAPPA"/>
    <property type="match status" value="1"/>
</dbReference>
<dbReference type="EMBL" id="JACBZD010000001">
    <property type="protein sequence ID" value="NYI05825.1"/>
    <property type="molecule type" value="Genomic_DNA"/>
</dbReference>
<dbReference type="InterPro" id="IPR036249">
    <property type="entry name" value="Thioredoxin-like_sf"/>
</dbReference>
<dbReference type="AlphaFoldDB" id="A0A852ZV74"/>
<keyword evidence="4" id="KW-1185">Reference proteome</keyword>
<dbReference type="SUPFAM" id="SSF52833">
    <property type="entry name" value="Thioredoxin-like"/>
    <property type="match status" value="1"/>
</dbReference>
<dbReference type="PANTHER" id="PTHR13887:SF41">
    <property type="entry name" value="THIOREDOXIN SUPERFAMILY PROTEIN"/>
    <property type="match status" value="1"/>
</dbReference>
<protein>
    <submittedName>
        <fullName evidence="3">Putative DsbA family dithiol-disulfide isomerase</fullName>
    </submittedName>
</protein>
<evidence type="ECO:0000313" key="3">
    <source>
        <dbReference type="EMBL" id="NYI05825.1"/>
    </source>
</evidence>
<dbReference type="InterPro" id="IPR001853">
    <property type="entry name" value="DSBA-like_thioredoxin_dom"/>
</dbReference>
<feature type="region of interest" description="Disordered" evidence="1">
    <location>
        <begin position="213"/>
        <end position="242"/>
    </location>
</feature>
<comment type="caution">
    <text evidence="3">The sequence shown here is derived from an EMBL/GenBank/DDBJ whole genome shotgun (WGS) entry which is preliminary data.</text>
</comment>
<reference evidence="3 4" key="1">
    <citation type="submission" date="2020-07" db="EMBL/GenBank/DDBJ databases">
        <title>Sequencing the genomes of 1000 actinobacteria strains.</title>
        <authorList>
            <person name="Klenk H.-P."/>
        </authorList>
    </citation>
    <scope>NUCLEOTIDE SEQUENCE [LARGE SCALE GENOMIC DNA]</scope>
    <source>
        <strain evidence="3 4">DSM 42178</strain>
    </source>
</reference>
<evidence type="ECO:0000313" key="4">
    <source>
        <dbReference type="Proteomes" id="UP000567795"/>
    </source>
</evidence>
<dbReference type="Pfam" id="PF01323">
    <property type="entry name" value="DSBA"/>
    <property type="match status" value="1"/>
</dbReference>